<protein>
    <submittedName>
        <fullName evidence="1">Uncharacterized protein</fullName>
    </submittedName>
</protein>
<reference evidence="1 2" key="1">
    <citation type="submission" date="2024-11" db="EMBL/GenBank/DDBJ databases">
        <title>Chromosome-level genome assembly of the freshwater bivalve Anodonta woodiana.</title>
        <authorList>
            <person name="Chen X."/>
        </authorList>
    </citation>
    <scope>NUCLEOTIDE SEQUENCE [LARGE SCALE GENOMIC DNA]</scope>
    <source>
        <strain evidence="1">MN2024</strain>
        <tissue evidence="1">Gills</tissue>
    </source>
</reference>
<dbReference type="AlphaFoldDB" id="A0ABD3V5R0"/>
<gene>
    <name evidence="1" type="ORF">ACJMK2_011665</name>
</gene>
<keyword evidence="2" id="KW-1185">Reference proteome</keyword>
<proteinExistence type="predicted"/>
<dbReference type="Proteomes" id="UP001634394">
    <property type="component" value="Unassembled WGS sequence"/>
</dbReference>
<dbReference type="Gene3D" id="2.60.220.30">
    <property type="match status" value="1"/>
</dbReference>
<organism evidence="1 2">
    <name type="scientific">Sinanodonta woodiana</name>
    <name type="common">Chinese pond mussel</name>
    <name type="synonym">Anodonta woodiana</name>
    <dbReference type="NCBI Taxonomy" id="1069815"/>
    <lineage>
        <taxon>Eukaryota</taxon>
        <taxon>Metazoa</taxon>
        <taxon>Spiralia</taxon>
        <taxon>Lophotrochozoa</taxon>
        <taxon>Mollusca</taxon>
        <taxon>Bivalvia</taxon>
        <taxon>Autobranchia</taxon>
        <taxon>Heteroconchia</taxon>
        <taxon>Palaeoheterodonta</taxon>
        <taxon>Unionida</taxon>
        <taxon>Unionoidea</taxon>
        <taxon>Unionidae</taxon>
        <taxon>Unioninae</taxon>
        <taxon>Sinanodonta</taxon>
    </lineage>
</organism>
<evidence type="ECO:0000313" key="1">
    <source>
        <dbReference type="EMBL" id="KAL3856959.1"/>
    </source>
</evidence>
<dbReference type="EMBL" id="JBJQND010000013">
    <property type="protein sequence ID" value="KAL3856959.1"/>
    <property type="molecule type" value="Genomic_DNA"/>
</dbReference>
<name>A0ABD3V5R0_SINWO</name>
<accession>A0ABD3V5R0</accession>
<sequence length="528" mass="61663">MGYIFKESKIGLNIPDDDEYTIESDVFQIKQFHLLSKALCEVEIFNCERISSEDWAAITQINGKWVELPVMSKKHHARFDVQDNIDRVYIISRPKCTRVTLTKNGWTFQSDEDQHIKIEFPRDAVEDDTPISLKVLTEQVEYTNGSNEEEEFEVYDVSPCVTVDHEGVEKFKKHVKVSFPLPEHRVHLDTFVVLLQWKHDDEIELQEHDIVIRDGVGIVEVDSFSRKMLARVKKGPIKNFSARKNDVKRQVRYRLGLRTYCQILIFVDTAEVNTLWVEVVSSNKVKDVLNKRKKDNPCLFEMNNSRSREICLADRQGVRISIEGKLRFVPRYMDGYAVLTFRRNSMENHIRFPLEPNPEGSDDAFTYMNFQKDTKRNIAKLKCLHRFHFSAIDSYTVQELETPRFRDVKDTRINIISSNPSGDEVFFSERSLRVLAENIPVTYIEPLGIQLGIKAIDIGNFRAEGHTGFGMTFRILQEWMKFYKPKEDLERIIDLSKALVELDILNVALVVEEVFSEKRELQRADFHR</sequence>
<comment type="caution">
    <text evidence="1">The sequence shown here is derived from an EMBL/GenBank/DDBJ whole genome shotgun (WGS) entry which is preliminary data.</text>
</comment>
<evidence type="ECO:0000313" key="2">
    <source>
        <dbReference type="Proteomes" id="UP001634394"/>
    </source>
</evidence>